<dbReference type="EMBL" id="CM047738">
    <property type="protein sequence ID" value="KAJ0044580.1"/>
    <property type="molecule type" value="Genomic_DNA"/>
</dbReference>
<accession>A0ACC0Z072</accession>
<gene>
    <name evidence="1" type="ORF">Pint_03605</name>
</gene>
<reference evidence="2" key="1">
    <citation type="journal article" date="2023" name="G3 (Bethesda)">
        <title>Genome assembly and association tests identify interacting loci associated with vigor, precocity, and sex in interspecific pistachio rootstocks.</title>
        <authorList>
            <person name="Palmer W."/>
            <person name="Jacygrad E."/>
            <person name="Sagayaradj S."/>
            <person name="Cavanaugh K."/>
            <person name="Han R."/>
            <person name="Bertier L."/>
            <person name="Beede B."/>
            <person name="Kafkas S."/>
            <person name="Golino D."/>
            <person name="Preece J."/>
            <person name="Michelmore R."/>
        </authorList>
    </citation>
    <scope>NUCLEOTIDE SEQUENCE [LARGE SCALE GENOMIC DNA]</scope>
</reference>
<keyword evidence="2" id="KW-1185">Reference proteome</keyword>
<dbReference type="Proteomes" id="UP001163603">
    <property type="component" value="Chromosome 3"/>
</dbReference>
<proteinExistence type="predicted"/>
<evidence type="ECO:0000313" key="1">
    <source>
        <dbReference type="EMBL" id="KAJ0044580.1"/>
    </source>
</evidence>
<name>A0ACC0Z072_9ROSI</name>
<evidence type="ECO:0000313" key="2">
    <source>
        <dbReference type="Proteomes" id="UP001163603"/>
    </source>
</evidence>
<comment type="caution">
    <text evidence="1">The sequence shown here is derived from an EMBL/GenBank/DDBJ whole genome shotgun (WGS) entry which is preliminary data.</text>
</comment>
<protein>
    <submittedName>
        <fullName evidence="1">Uncharacterized protein</fullName>
    </submittedName>
</protein>
<organism evidence="1 2">
    <name type="scientific">Pistacia integerrima</name>
    <dbReference type="NCBI Taxonomy" id="434235"/>
    <lineage>
        <taxon>Eukaryota</taxon>
        <taxon>Viridiplantae</taxon>
        <taxon>Streptophyta</taxon>
        <taxon>Embryophyta</taxon>
        <taxon>Tracheophyta</taxon>
        <taxon>Spermatophyta</taxon>
        <taxon>Magnoliopsida</taxon>
        <taxon>eudicotyledons</taxon>
        <taxon>Gunneridae</taxon>
        <taxon>Pentapetalae</taxon>
        <taxon>rosids</taxon>
        <taxon>malvids</taxon>
        <taxon>Sapindales</taxon>
        <taxon>Anacardiaceae</taxon>
        <taxon>Pistacia</taxon>
    </lineage>
</organism>
<sequence length="37" mass="4570">MQMQNFVRSFECHANSDEYCFLRGWEQPPPQEYEKPF</sequence>